<dbReference type="Proteomes" id="UP001597419">
    <property type="component" value="Unassembled WGS sequence"/>
</dbReference>
<evidence type="ECO:0000313" key="3">
    <source>
        <dbReference type="Proteomes" id="UP001597419"/>
    </source>
</evidence>
<dbReference type="Pfam" id="PF09346">
    <property type="entry name" value="SMI1_KNR4"/>
    <property type="match status" value="1"/>
</dbReference>
<gene>
    <name evidence="2" type="ORF">ACFSYJ_27910</name>
</gene>
<accession>A0ABW5GNK9</accession>
<evidence type="ECO:0000313" key="2">
    <source>
        <dbReference type="EMBL" id="MFD2462464.1"/>
    </source>
</evidence>
<reference evidence="3" key="1">
    <citation type="journal article" date="2019" name="Int. J. Syst. Evol. Microbiol.">
        <title>The Global Catalogue of Microorganisms (GCM) 10K type strain sequencing project: providing services to taxonomists for standard genome sequencing and annotation.</title>
        <authorList>
            <consortium name="The Broad Institute Genomics Platform"/>
            <consortium name="The Broad Institute Genome Sequencing Center for Infectious Disease"/>
            <person name="Wu L."/>
            <person name="Ma J."/>
        </authorList>
    </citation>
    <scope>NUCLEOTIDE SEQUENCE [LARGE SCALE GENOMIC DNA]</scope>
    <source>
        <strain evidence="3">CGMCC 4.7643</strain>
    </source>
</reference>
<organism evidence="2 3">
    <name type="scientific">Amycolatopsis samaneae</name>
    <dbReference type="NCBI Taxonomy" id="664691"/>
    <lineage>
        <taxon>Bacteria</taxon>
        <taxon>Bacillati</taxon>
        <taxon>Actinomycetota</taxon>
        <taxon>Actinomycetes</taxon>
        <taxon>Pseudonocardiales</taxon>
        <taxon>Pseudonocardiaceae</taxon>
        <taxon>Amycolatopsis</taxon>
    </lineage>
</organism>
<name>A0ABW5GNK9_9PSEU</name>
<dbReference type="SMART" id="SM00860">
    <property type="entry name" value="SMI1_KNR4"/>
    <property type="match status" value="1"/>
</dbReference>
<protein>
    <submittedName>
        <fullName evidence="2">SMI1/KNR4 family protein</fullName>
    </submittedName>
</protein>
<keyword evidence="3" id="KW-1185">Reference proteome</keyword>
<comment type="caution">
    <text evidence="2">The sequence shown here is derived from an EMBL/GenBank/DDBJ whole genome shotgun (WGS) entry which is preliminary data.</text>
</comment>
<evidence type="ECO:0000259" key="1">
    <source>
        <dbReference type="SMART" id="SM00860"/>
    </source>
</evidence>
<dbReference type="SUPFAM" id="SSF160631">
    <property type="entry name" value="SMI1/KNR4-like"/>
    <property type="match status" value="1"/>
</dbReference>
<dbReference type="InterPro" id="IPR037883">
    <property type="entry name" value="Knr4/Smi1-like_sf"/>
</dbReference>
<dbReference type="InterPro" id="IPR018958">
    <property type="entry name" value="Knr4/Smi1-like_dom"/>
</dbReference>
<dbReference type="RefSeq" id="WP_345403313.1">
    <property type="nucleotide sequence ID" value="NZ_BAABHG010000015.1"/>
</dbReference>
<sequence length="332" mass="35370">MDPGEYLESAVRDVLTADEAALDERIGYTALLLATAGATAEADRLVTQWRTLTERPVTALVPSQVRARAWAMLFEARGTRPDWAAELPPLDLDAEERAHTASLLRPVSDLDGGLGDSPAAGIVSELAGKLAPSRPDRLRSAIAAHDLPEWAARAAGQARPDVATLAASRTLAPRLVAGADPLGLGAEWPSRCADALVAALYERCPPESGTWPELISRILRFRGTGTAPAPASPADLDATELRLGLRLPDDYRDFLRTCDGLPGDVVFPRLLGSGELRVVDDVVVLAEPAVVLLARAGDRWHAVEVDPVFGSTAYPGFRALLEHHLTLLAQSA</sequence>
<proteinExistence type="predicted"/>
<feature type="domain" description="Knr4/Smi1-like" evidence="1">
    <location>
        <begin position="230"/>
        <end position="323"/>
    </location>
</feature>
<dbReference type="EMBL" id="JBHUKU010000017">
    <property type="protein sequence ID" value="MFD2462464.1"/>
    <property type="molecule type" value="Genomic_DNA"/>
</dbReference>